<reference evidence="1 2" key="1">
    <citation type="submission" date="2019-06" db="EMBL/GenBank/DDBJ databases">
        <authorList>
            <person name="Broberg M."/>
        </authorList>
    </citation>
    <scope>NUCLEOTIDE SEQUENCE [LARGE SCALE GENOMIC DNA]</scope>
</reference>
<feature type="non-terminal residue" evidence="1">
    <location>
        <position position="1"/>
    </location>
</feature>
<dbReference type="Proteomes" id="UP000766486">
    <property type="component" value="Unassembled WGS sequence"/>
</dbReference>
<comment type="caution">
    <text evidence="1">The sequence shown here is derived from an EMBL/GenBank/DDBJ whole genome shotgun (WGS) entry which is preliminary data.</text>
</comment>
<keyword evidence="2" id="KW-1185">Reference proteome</keyword>
<protein>
    <submittedName>
        <fullName evidence="1">Uncharacterized protein</fullName>
    </submittedName>
</protein>
<gene>
    <name evidence="1" type="ORF">CLO192961_LOCUS275462</name>
</gene>
<proteinExistence type="predicted"/>
<accession>A0ABY6UIE1</accession>
<evidence type="ECO:0000313" key="2">
    <source>
        <dbReference type="Proteomes" id="UP000766486"/>
    </source>
</evidence>
<organism evidence="1 2">
    <name type="scientific">Bionectria ochroleuca</name>
    <name type="common">Gliocladium roseum</name>
    <dbReference type="NCBI Taxonomy" id="29856"/>
    <lineage>
        <taxon>Eukaryota</taxon>
        <taxon>Fungi</taxon>
        <taxon>Dikarya</taxon>
        <taxon>Ascomycota</taxon>
        <taxon>Pezizomycotina</taxon>
        <taxon>Sordariomycetes</taxon>
        <taxon>Hypocreomycetidae</taxon>
        <taxon>Hypocreales</taxon>
        <taxon>Bionectriaceae</taxon>
        <taxon>Clonostachys</taxon>
    </lineage>
</organism>
<evidence type="ECO:0000313" key="1">
    <source>
        <dbReference type="EMBL" id="VUC30013.1"/>
    </source>
</evidence>
<name>A0ABY6UIE1_BIOOC</name>
<sequence length="155" mass="17116">PFFALSIPHRVDLQEHVIELNKDYTLCKHGWSLTSVLALTAASVVPSGHPEFDRQAVVSFSGTDNQPPGGRHAANRRPALEFRHTPSVLPTGLALTKHRHERSMLVARSSFVLRPARLYHVAQAINASRLAPKSHRPSLRAAAEKLIDAPEVRDT</sequence>
<dbReference type="EMBL" id="CABFNS010000813">
    <property type="protein sequence ID" value="VUC30013.1"/>
    <property type="molecule type" value="Genomic_DNA"/>
</dbReference>